<dbReference type="GO" id="GO:0032259">
    <property type="term" value="P:methylation"/>
    <property type="evidence" value="ECO:0007669"/>
    <property type="project" value="UniProtKB-KW"/>
</dbReference>
<proteinExistence type="predicted"/>
<dbReference type="EMBL" id="VUAZ01000021">
    <property type="protein sequence ID" value="MPR01423.1"/>
    <property type="molecule type" value="Genomic_DNA"/>
</dbReference>
<keyword evidence="6" id="KW-1185">Reference proteome</keyword>
<reference evidence="3 5" key="1">
    <citation type="submission" date="2019-09" db="EMBL/GenBank/DDBJ databases">
        <title>The draft genomes of Allium pathogen Pseudomonas sp.</title>
        <authorList>
            <person name="Fujikawa T."/>
            <person name="Sawada H."/>
        </authorList>
    </citation>
    <scope>NUCLEOTIDE SEQUENCE [LARGE SCALE GENOMIC DNA]</scope>
    <source>
        <strain evidence="3 5">MAFF 730085</strain>
    </source>
</reference>
<keyword evidence="1 3" id="KW-0808">Transferase</keyword>
<evidence type="ECO:0000313" key="4">
    <source>
        <dbReference type="EMBL" id="MPR01423.1"/>
    </source>
</evidence>
<protein>
    <submittedName>
        <fullName evidence="3">SET domain-containing protein-lysine N-methyltransferase</fullName>
    </submittedName>
</protein>
<dbReference type="RefSeq" id="WP_122249614.1">
    <property type="nucleotide sequence ID" value="NZ_VUAZ01000021.1"/>
</dbReference>
<evidence type="ECO:0000256" key="1">
    <source>
        <dbReference type="ARBA" id="ARBA00022679"/>
    </source>
</evidence>
<feature type="domain" description="Post-SET" evidence="2">
    <location>
        <begin position="135"/>
        <end position="151"/>
    </location>
</feature>
<dbReference type="SUPFAM" id="SSF82199">
    <property type="entry name" value="SET domain"/>
    <property type="match status" value="1"/>
</dbReference>
<evidence type="ECO:0000313" key="3">
    <source>
        <dbReference type="EMBL" id="MPQ86798.1"/>
    </source>
</evidence>
<dbReference type="PROSITE" id="PS50868">
    <property type="entry name" value="POST_SET"/>
    <property type="match status" value="1"/>
</dbReference>
<dbReference type="Proteomes" id="UP000326112">
    <property type="component" value="Unassembled WGS sequence"/>
</dbReference>
<dbReference type="EMBL" id="VUBA01000171">
    <property type="protein sequence ID" value="MPQ86798.1"/>
    <property type="molecule type" value="Genomic_DNA"/>
</dbReference>
<gene>
    <name evidence="4" type="ORF">F0169_04620</name>
    <name evidence="3" type="ORF">F0170_24145</name>
</gene>
<dbReference type="GO" id="GO:0008168">
    <property type="term" value="F:methyltransferase activity"/>
    <property type="evidence" value="ECO:0007669"/>
    <property type="project" value="UniProtKB-KW"/>
</dbReference>
<organism evidence="3 5">
    <name type="scientific">Pseudomonas kitaguniensis</name>
    <dbReference type="NCBI Taxonomy" id="2607908"/>
    <lineage>
        <taxon>Bacteria</taxon>
        <taxon>Pseudomonadati</taxon>
        <taxon>Pseudomonadota</taxon>
        <taxon>Gammaproteobacteria</taxon>
        <taxon>Pseudomonadales</taxon>
        <taxon>Pseudomonadaceae</taxon>
        <taxon>Pseudomonas</taxon>
    </lineage>
</organism>
<evidence type="ECO:0000313" key="6">
    <source>
        <dbReference type="Proteomes" id="UP000326112"/>
    </source>
</evidence>
<reference evidence="4 6" key="2">
    <citation type="journal article" date="2020" name="Int. J. Syst. Evol. Microbiol.">
        <title>Pseudomonas kitaguniensis sp. nov., a pathogen causing bacterial rot of Welsh onion in Japan.</title>
        <authorList>
            <person name="Sawada H."/>
            <person name="Fujikawa T."/>
            <person name="Nishiwaki Y."/>
            <person name="Horita H."/>
        </authorList>
    </citation>
    <scope>NUCLEOTIDE SEQUENCE [LARGE SCALE GENOMIC DNA]</scope>
    <source>
        <strain evidence="4 6">MAFF 212408</strain>
    </source>
</reference>
<dbReference type="InterPro" id="IPR046341">
    <property type="entry name" value="SET_dom_sf"/>
</dbReference>
<keyword evidence="3" id="KW-0489">Methyltransferase</keyword>
<evidence type="ECO:0000259" key="2">
    <source>
        <dbReference type="PROSITE" id="PS50868"/>
    </source>
</evidence>
<name>A0A5N7JZH9_9PSED</name>
<dbReference type="InterPro" id="IPR003616">
    <property type="entry name" value="Post-SET_dom"/>
</dbReference>
<dbReference type="Gene3D" id="2.170.270.10">
    <property type="entry name" value="SET domain"/>
    <property type="match status" value="1"/>
</dbReference>
<dbReference type="AlphaFoldDB" id="A0A5N7JZH9"/>
<evidence type="ECO:0000313" key="5">
    <source>
        <dbReference type="Proteomes" id="UP000325438"/>
    </source>
</evidence>
<comment type="caution">
    <text evidence="3">The sequence shown here is derived from an EMBL/GenBank/DDBJ whole genome shotgun (WGS) entry which is preliminary data.</text>
</comment>
<accession>A0A5N7JZH9</accession>
<sequence>MKTPARDKASDADNAGLYPFATTSAEYGYPTTRQFEIVRAPNGEAAGIKSRVAFDNHTLIARVFGYALSERRQHSFQISARIQLYDPWVCGQLRHACDPNVYFDTAYLELWSVLPIAANTWLTIDFANAGDVLHRQFACECAGPNCRGWIKGPQEQLSAEGQLFLEQRDRNKPV</sequence>
<reference evidence="4 6" key="3">
    <citation type="journal article" date="2023" name="Plant Pathol.">
        <title>Dismantling and reorganizing Pseudomonas marginalis sensu#lato.</title>
        <authorList>
            <person name="Sawada H."/>
            <person name="Fujikawa T."/>
            <person name="Satou M."/>
        </authorList>
    </citation>
    <scope>NUCLEOTIDE SEQUENCE [LARGE SCALE GENOMIC DNA]</scope>
    <source>
        <strain evidence="4 6">MAFF 212408</strain>
    </source>
</reference>
<dbReference type="Proteomes" id="UP000325438">
    <property type="component" value="Unassembled WGS sequence"/>
</dbReference>